<protein>
    <submittedName>
        <fullName evidence="2">Nucleotide modification associated domain 1</fullName>
    </submittedName>
</protein>
<feature type="domain" description="DUF6378" evidence="1">
    <location>
        <begin position="6"/>
        <end position="80"/>
    </location>
</feature>
<dbReference type="InterPro" id="IPR045958">
    <property type="entry name" value="DUF6378"/>
</dbReference>
<proteinExistence type="predicted"/>
<organism evidence="2">
    <name type="scientific">Podoviridae sp. ctiuS14</name>
    <dbReference type="NCBI Taxonomy" id="2827620"/>
    <lineage>
        <taxon>Viruses</taxon>
        <taxon>Duplodnaviria</taxon>
        <taxon>Heunggongvirae</taxon>
        <taxon>Uroviricota</taxon>
        <taxon>Caudoviricetes</taxon>
    </lineage>
</organism>
<dbReference type="EMBL" id="BK015876">
    <property type="protein sequence ID" value="DAD71089.1"/>
    <property type="molecule type" value="Genomic_DNA"/>
</dbReference>
<evidence type="ECO:0000313" key="2">
    <source>
        <dbReference type="EMBL" id="DAD71089.1"/>
    </source>
</evidence>
<reference evidence="2" key="1">
    <citation type="journal article" date="2021" name="Proc. Natl. Acad. Sci. U.S.A.">
        <title>A Catalog of Tens of Thousands of Viruses from Human Metagenomes Reveals Hidden Associations with Chronic Diseases.</title>
        <authorList>
            <person name="Tisza M.J."/>
            <person name="Buck C.B."/>
        </authorList>
    </citation>
    <scope>NUCLEOTIDE SEQUENCE</scope>
    <source>
        <strain evidence="2">CtiuS14</strain>
    </source>
</reference>
<evidence type="ECO:0000259" key="1">
    <source>
        <dbReference type="Pfam" id="PF19905"/>
    </source>
</evidence>
<name>A0A8S5LM89_9CAUD</name>
<sequence length="124" mass="14058">MQVNDILKERQSTHGDFSNVAKVAQNLKDIFYENLQGGLSNIQAEAIEMIFHKIARIASGNASFKDHWNDIAGYAVLASKENLDDLDDVISCIAYGKNEDERREAIRTFFESIRDESVKDRECS</sequence>
<accession>A0A8S5LM89</accession>
<dbReference type="Pfam" id="PF19905">
    <property type="entry name" value="DUF6378"/>
    <property type="match status" value="1"/>
</dbReference>